<dbReference type="Proteomes" id="UP000499080">
    <property type="component" value="Unassembled WGS sequence"/>
</dbReference>
<proteinExistence type="predicted"/>
<name>A0A4Y2PXW8_ARAVE</name>
<dbReference type="OrthoDB" id="8192496at2759"/>
<sequence length="122" mass="13751">MTRCIYSPSLKDCLVARDLARWQACSGTVQDGDNSGEEFLYVGICEVFFGCERSACISFLRKYEKAAPGHQSILRWFCLFRGTGCLCKGKSTGQRRVSEEIVELGRQGFVRSPKKINRLCKP</sequence>
<comment type="caution">
    <text evidence="1">The sequence shown here is derived from an EMBL/GenBank/DDBJ whole genome shotgun (WGS) entry which is preliminary data.</text>
</comment>
<dbReference type="EMBL" id="BGPR01012440">
    <property type="protein sequence ID" value="GBN56079.1"/>
    <property type="molecule type" value="Genomic_DNA"/>
</dbReference>
<protein>
    <recommendedName>
        <fullName evidence="3">DUF4817 domain-containing protein</fullName>
    </recommendedName>
</protein>
<keyword evidence="2" id="KW-1185">Reference proteome</keyword>
<evidence type="ECO:0000313" key="2">
    <source>
        <dbReference type="Proteomes" id="UP000499080"/>
    </source>
</evidence>
<reference evidence="1 2" key="1">
    <citation type="journal article" date="2019" name="Sci. Rep.">
        <title>Orb-weaving spider Araneus ventricosus genome elucidates the spidroin gene catalogue.</title>
        <authorList>
            <person name="Kono N."/>
            <person name="Nakamura H."/>
            <person name="Ohtoshi R."/>
            <person name="Moran D.A.P."/>
            <person name="Shinohara A."/>
            <person name="Yoshida Y."/>
            <person name="Fujiwara M."/>
            <person name="Mori M."/>
            <person name="Tomita M."/>
            <person name="Arakawa K."/>
        </authorList>
    </citation>
    <scope>NUCLEOTIDE SEQUENCE [LARGE SCALE GENOMIC DNA]</scope>
</reference>
<organism evidence="1 2">
    <name type="scientific">Araneus ventricosus</name>
    <name type="common">Orbweaver spider</name>
    <name type="synonym">Epeira ventricosa</name>
    <dbReference type="NCBI Taxonomy" id="182803"/>
    <lineage>
        <taxon>Eukaryota</taxon>
        <taxon>Metazoa</taxon>
        <taxon>Ecdysozoa</taxon>
        <taxon>Arthropoda</taxon>
        <taxon>Chelicerata</taxon>
        <taxon>Arachnida</taxon>
        <taxon>Araneae</taxon>
        <taxon>Araneomorphae</taxon>
        <taxon>Entelegynae</taxon>
        <taxon>Araneoidea</taxon>
        <taxon>Araneidae</taxon>
        <taxon>Araneus</taxon>
    </lineage>
</organism>
<gene>
    <name evidence="1" type="ORF">AVEN_168127_1</name>
</gene>
<evidence type="ECO:0000313" key="1">
    <source>
        <dbReference type="EMBL" id="GBN56079.1"/>
    </source>
</evidence>
<dbReference type="AlphaFoldDB" id="A0A4Y2PXW8"/>
<accession>A0A4Y2PXW8</accession>
<evidence type="ECO:0008006" key="3">
    <source>
        <dbReference type="Google" id="ProtNLM"/>
    </source>
</evidence>